<feature type="compositionally biased region" description="Basic and acidic residues" evidence="18">
    <location>
        <begin position="167"/>
        <end position="198"/>
    </location>
</feature>
<dbReference type="GO" id="GO:0031966">
    <property type="term" value="C:mitochondrial membrane"/>
    <property type="evidence" value="ECO:0007669"/>
    <property type="project" value="UniProtKB-SubCell"/>
</dbReference>
<keyword evidence="13" id="KW-0333">Golgi apparatus</keyword>
<accession>A0A1V6PN66</accession>
<feature type="compositionally biased region" description="Basic and acidic residues" evidence="18">
    <location>
        <begin position="146"/>
        <end position="157"/>
    </location>
</feature>
<dbReference type="SUPFAM" id="SSF50911">
    <property type="entry name" value="Mannose 6-phosphate receptor domain"/>
    <property type="match status" value="1"/>
</dbReference>
<evidence type="ECO:0000256" key="5">
    <source>
        <dbReference type="ARBA" id="ARBA00005363"/>
    </source>
</evidence>
<comment type="caution">
    <text evidence="22">The sequence shown here is derived from an EMBL/GenBank/DDBJ whole genome shotgun (WGS) entry which is preliminary data.</text>
</comment>
<evidence type="ECO:0000256" key="3">
    <source>
        <dbReference type="ARBA" id="ARBA00004472"/>
    </source>
</evidence>
<evidence type="ECO:0000256" key="15">
    <source>
        <dbReference type="ARBA" id="ARBA00023136"/>
    </source>
</evidence>
<organism evidence="22 23">
    <name type="scientific">Penicillium decumbens</name>
    <dbReference type="NCBI Taxonomy" id="69771"/>
    <lineage>
        <taxon>Eukaryota</taxon>
        <taxon>Fungi</taxon>
        <taxon>Dikarya</taxon>
        <taxon>Ascomycota</taxon>
        <taxon>Pezizomycotina</taxon>
        <taxon>Eurotiomycetes</taxon>
        <taxon>Eurotiomycetidae</taxon>
        <taxon>Eurotiales</taxon>
        <taxon>Aspergillaceae</taxon>
        <taxon>Penicillium</taxon>
    </lineage>
</organism>
<sequence>MQLRLTGASLLLSTLLPGLAAAIGFDCEHINVDGYKYDFSSLGGVHELYHINETEQWTMNTTYVLNICNILYKAANRPEGKCGTSKNICGFVKELPKDGNGGTSFGFPIVGLDHAGAGSKDPKFTRLSNIDENMQGIRVELGGGEYKGDHNDEKPKDASAQIDFQCDPDRSGLEGLKTEDDPKERRDEGDDSTRGRSLEFKGFDHTEDDKYLLKLEWKTRYACDDYQRGKDSSSHWGFFTWMIIVLFLVIAAYLIFGSWLNYNRFGARGWDLLPHGDTLRDVPYIFQDWVKRVINTLQGSGSRGGYSAV</sequence>
<keyword evidence="11 19" id="KW-1133">Transmembrane helix</keyword>
<dbReference type="PANTHER" id="PTHR15071:SF13">
    <property type="entry name" value="AUTOPHAGY-RELATED PROTEIN 27"/>
    <property type="match status" value="1"/>
</dbReference>
<keyword evidence="15 19" id="KW-0472">Membrane</keyword>
<dbReference type="Proteomes" id="UP000191522">
    <property type="component" value="Unassembled WGS sequence"/>
</dbReference>
<dbReference type="STRING" id="69771.A0A1V6PN66"/>
<evidence type="ECO:0000256" key="8">
    <source>
        <dbReference type="ARBA" id="ARBA00022692"/>
    </source>
</evidence>
<evidence type="ECO:0000256" key="7">
    <source>
        <dbReference type="ARBA" id="ARBA00022448"/>
    </source>
</evidence>
<dbReference type="OMA" id="GSSHWGF"/>
<evidence type="ECO:0000256" key="13">
    <source>
        <dbReference type="ARBA" id="ARBA00023034"/>
    </source>
</evidence>
<feature type="signal peptide" evidence="20">
    <location>
        <begin position="1"/>
        <end position="21"/>
    </location>
</feature>
<evidence type="ECO:0000256" key="16">
    <source>
        <dbReference type="ARBA" id="ARBA00023157"/>
    </source>
</evidence>
<evidence type="ECO:0000256" key="14">
    <source>
        <dbReference type="ARBA" id="ARBA00023128"/>
    </source>
</evidence>
<comment type="similarity">
    <text evidence="5">Belongs to the ATG27 family.</text>
</comment>
<keyword evidence="9 20" id="KW-0732">Signal</keyword>
<dbReference type="GO" id="GO:0015031">
    <property type="term" value="P:protein transport"/>
    <property type="evidence" value="ECO:0007669"/>
    <property type="project" value="UniProtKB-KW"/>
</dbReference>
<protein>
    <recommendedName>
        <fullName evidence="6">Autophagy-related protein 27</fullName>
    </recommendedName>
</protein>
<feature type="transmembrane region" description="Helical" evidence="19">
    <location>
        <begin position="236"/>
        <end position="256"/>
    </location>
</feature>
<evidence type="ECO:0000256" key="12">
    <source>
        <dbReference type="ARBA" id="ARBA00023006"/>
    </source>
</evidence>
<reference evidence="23" key="1">
    <citation type="journal article" date="2017" name="Nat. Microbiol.">
        <title>Global analysis of biosynthetic gene clusters reveals vast potential of secondary metabolite production in Penicillium species.</title>
        <authorList>
            <person name="Nielsen J.C."/>
            <person name="Grijseels S."/>
            <person name="Prigent S."/>
            <person name="Ji B."/>
            <person name="Dainat J."/>
            <person name="Nielsen K.F."/>
            <person name="Frisvad J.C."/>
            <person name="Workman M."/>
            <person name="Nielsen J."/>
        </authorList>
    </citation>
    <scope>NUCLEOTIDE SEQUENCE [LARGE SCALE GENOMIC DNA]</scope>
    <source>
        <strain evidence="23">IBT 11843</strain>
    </source>
</reference>
<evidence type="ECO:0000259" key="21">
    <source>
        <dbReference type="PROSITE" id="PS51914"/>
    </source>
</evidence>
<dbReference type="InterPro" id="IPR018939">
    <property type="entry name" value="Autophagy-rel_prot_27"/>
</dbReference>
<evidence type="ECO:0000256" key="1">
    <source>
        <dbReference type="ARBA" id="ARBA00004304"/>
    </source>
</evidence>
<feature type="chain" id="PRO_5013093755" description="Autophagy-related protein 27" evidence="20">
    <location>
        <begin position="22"/>
        <end position="309"/>
    </location>
</feature>
<keyword evidence="17" id="KW-0968">Cytoplasmic vesicle</keyword>
<dbReference type="Pfam" id="PF09451">
    <property type="entry name" value="ATG27"/>
    <property type="match status" value="1"/>
</dbReference>
<keyword evidence="10" id="KW-0653">Protein transport</keyword>
<evidence type="ECO:0000256" key="17">
    <source>
        <dbReference type="ARBA" id="ARBA00023329"/>
    </source>
</evidence>
<keyword evidence="7" id="KW-0813">Transport</keyword>
<dbReference type="Gene3D" id="2.70.130.10">
    <property type="entry name" value="Mannose-6-phosphate receptor binding domain"/>
    <property type="match status" value="1"/>
</dbReference>
<keyword evidence="16" id="KW-1015">Disulfide bond</keyword>
<dbReference type="EMBL" id="MDYL01000001">
    <property type="protein sequence ID" value="OQD78465.1"/>
    <property type="molecule type" value="Genomic_DNA"/>
</dbReference>
<proteinExistence type="inferred from homology"/>
<feature type="domain" description="MRH" evidence="21">
    <location>
        <begin position="25"/>
        <end position="225"/>
    </location>
</feature>
<keyword evidence="8 19" id="KW-0812">Transmembrane</keyword>
<dbReference type="PROSITE" id="PS51914">
    <property type="entry name" value="MRH"/>
    <property type="match status" value="1"/>
</dbReference>
<dbReference type="GO" id="GO:0006914">
    <property type="term" value="P:autophagy"/>
    <property type="evidence" value="ECO:0007669"/>
    <property type="project" value="UniProtKB-KW"/>
</dbReference>
<keyword evidence="23" id="KW-1185">Reference proteome</keyword>
<dbReference type="OrthoDB" id="29460at2759"/>
<feature type="region of interest" description="Disordered" evidence="18">
    <location>
        <begin position="142"/>
        <end position="198"/>
    </location>
</feature>
<dbReference type="GO" id="GO:0030659">
    <property type="term" value="C:cytoplasmic vesicle membrane"/>
    <property type="evidence" value="ECO:0007669"/>
    <property type="project" value="UniProtKB-SubCell"/>
</dbReference>
<dbReference type="AlphaFoldDB" id="A0A1V6PN66"/>
<comment type="subcellular location">
    <subcellularLocation>
        <location evidence="2">Cytoplasmic vesicle membrane</location>
        <topology evidence="2">Single-pass type I membrane protein</topology>
    </subcellularLocation>
    <subcellularLocation>
        <location evidence="4">Golgi apparatus membrane</location>
        <topology evidence="4">Single-pass type I membrane protein</topology>
    </subcellularLocation>
    <subcellularLocation>
        <location evidence="1">Mitochondrion membrane</location>
        <topology evidence="1">Single-pass membrane protein</topology>
    </subcellularLocation>
    <subcellularLocation>
        <location evidence="3">Preautophagosomal structure membrane</location>
        <topology evidence="3">Single-pass type I membrane protein</topology>
    </subcellularLocation>
</comment>
<evidence type="ECO:0000256" key="18">
    <source>
        <dbReference type="SAM" id="MobiDB-lite"/>
    </source>
</evidence>
<evidence type="ECO:0000256" key="11">
    <source>
        <dbReference type="ARBA" id="ARBA00022989"/>
    </source>
</evidence>
<dbReference type="GO" id="GO:0000139">
    <property type="term" value="C:Golgi membrane"/>
    <property type="evidence" value="ECO:0007669"/>
    <property type="project" value="UniProtKB-SubCell"/>
</dbReference>
<evidence type="ECO:0000256" key="20">
    <source>
        <dbReference type="SAM" id="SignalP"/>
    </source>
</evidence>
<evidence type="ECO:0000256" key="9">
    <source>
        <dbReference type="ARBA" id="ARBA00022729"/>
    </source>
</evidence>
<evidence type="ECO:0000256" key="10">
    <source>
        <dbReference type="ARBA" id="ARBA00022927"/>
    </source>
</evidence>
<evidence type="ECO:0000313" key="23">
    <source>
        <dbReference type="Proteomes" id="UP000191522"/>
    </source>
</evidence>
<evidence type="ECO:0000256" key="2">
    <source>
        <dbReference type="ARBA" id="ARBA00004358"/>
    </source>
</evidence>
<keyword evidence="14" id="KW-0496">Mitochondrion</keyword>
<evidence type="ECO:0000313" key="22">
    <source>
        <dbReference type="EMBL" id="OQD78465.1"/>
    </source>
</evidence>
<dbReference type="PANTHER" id="PTHR15071">
    <property type="entry name" value="MANNOSE-6-PHOSPHATE RECEPTOR FAMILY MEMBER"/>
    <property type="match status" value="1"/>
</dbReference>
<evidence type="ECO:0000256" key="4">
    <source>
        <dbReference type="ARBA" id="ARBA00004614"/>
    </source>
</evidence>
<dbReference type="InterPro" id="IPR044865">
    <property type="entry name" value="MRH_dom"/>
</dbReference>
<dbReference type="InterPro" id="IPR009011">
    <property type="entry name" value="Man6P_isomerase_rcpt-bd_dom_sf"/>
</dbReference>
<gene>
    <name evidence="22" type="ORF">PENDEC_c001G07195</name>
</gene>
<keyword evidence="12" id="KW-0072">Autophagy</keyword>
<dbReference type="GO" id="GO:0034045">
    <property type="term" value="C:phagophore assembly site membrane"/>
    <property type="evidence" value="ECO:0007669"/>
    <property type="project" value="UniProtKB-SubCell"/>
</dbReference>
<evidence type="ECO:0000256" key="6">
    <source>
        <dbReference type="ARBA" id="ARBA00013776"/>
    </source>
</evidence>
<evidence type="ECO:0000256" key="19">
    <source>
        <dbReference type="SAM" id="Phobius"/>
    </source>
</evidence>
<name>A0A1V6PN66_PENDC</name>